<feature type="domain" description="Gram-positive cocci surface proteins LPxTG" evidence="6">
    <location>
        <begin position="461"/>
        <end position="496"/>
    </location>
</feature>
<evidence type="ECO:0000256" key="4">
    <source>
        <dbReference type="ARBA" id="ARBA00023088"/>
    </source>
</evidence>
<keyword evidence="4" id="KW-0572">Peptidoglycan-anchor</keyword>
<name>G5KE87_9STRE</name>
<evidence type="ECO:0000313" key="8">
    <source>
        <dbReference type="Proteomes" id="UP000005388"/>
    </source>
</evidence>
<dbReference type="InterPro" id="IPR019931">
    <property type="entry name" value="LPXTG_anchor"/>
</dbReference>
<evidence type="ECO:0000259" key="6">
    <source>
        <dbReference type="PROSITE" id="PS50847"/>
    </source>
</evidence>
<accession>G5KE87</accession>
<evidence type="ECO:0000256" key="2">
    <source>
        <dbReference type="ARBA" id="ARBA00022525"/>
    </source>
</evidence>
<dbReference type="AlphaFoldDB" id="G5KE87"/>
<keyword evidence="1" id="KW-0134">Cell wall</keyword>
<dbReference type="RefSeq" id="WP_006738897.1">
    <property type="nucleotide sequence ID" value="NZ_AEUZ02000001.1"/>
</dbReference>
<comment type="caution">
    <text evidence="7">The sequence shown here is derived from an EMBL/GenBank/DDBJ whole genome shotgun (WGS) entry which is preliminary data.</text>
</comment>
<protein>
    <submittedName>
        <fullName evidence="7">Gram positive anchor</fullName>
    </submittedName>
</protein>
<feature type="compositionally biased region" description="Low complexity" evidence="5">
    <location>
        <begin position="18"/>
        <end position="28"/>
    </location>
</feature>
<dbReference type="Pfam" id="PF00746">
    <property type="entry name" value="Gram_pos_anchor"/>
    <property type="match status" value="1"/>
</dbReference>
<dbReference type="NCBIfam" id="TIGR01167">
    <property type="entry name" value="LPXTG_anchor"/>
    <property type="match status" value="1"/>
</dbReference>
<proteinExistence type="predicted"/>
<evidence type="ECO:0000256" key="3">
    <source>
        <dbReference type="ARBA" id="ARBA00022729"/>
    </source>
</evidence>
<sequence length="496" mass="53770">MTNTAADTTNTSEAVALTTTDSQDTSETTVEKPAETVDGNIVSNGGHVNVEGQNATVSADGQSVTYSYIVSYQEMTTSNKDDSVSDLAIRIPKITNANVAFTLIGTRDENGNPISVNVTMTQISYEDAASSDVDFYGNAVDIPSAEALSNGATPYVVTGNDVTIDSESFVNTYNLYTNTTGSHAVKIDVTISLEDAKKIKYLAIDARMDWHGNAEGYIRGFETGDHSLEDFPLHAVTTTTGDFSGLANPSLISEDNVQNGHLVKSVSNPNTYITPNNGDWTWIPNDTNIDSSTFFSYADTFRVRDNTDIIYYLSLTEDMADQDVSAFYTGNVLVDYVIKGTNTSIKSTYTDTSVSPLVDLNGQAVAYNTAENDTEKPVFITVNGILYQLVGLASNSDSETGYLVEGTTHVIYEYVPVKTPQPDTKPSSKQEVYHPTNPSIQKVTQAIVSQKQASSNYKAQLPQTGESQKDKTFSVLGLMTMITGLFVFPRKKPKKS</sequence>
<dbReference type="EMBL" id="AEUZ02000001">
    <property type="protein sequence ID" value="EHJ56127.1"/>
    <property type="molecule type" value="Genomic_DNA"/>
</dbReference>
<dbReference type="STRING" id="764291.STRUR_2025"/>
<dbReference type="PROSITE" id="PS50847">
    <property type="entry name" value="GRAM_POS_ANCHORING"/>
    <property type="match status" value="1"/>
</dbReference>
<evidence type="ECO:0000256" key="5">
    <source>
        <dbReference type="SAM" id="MobiDB-lite"/>
    </source>
</evidence>
<organism evidence="7 8">
    <name type="scientific">Streptococcus urinalis 2285-97</name>
    <dbReference type="NCBI Taxonomy" id="764291"/>
    <lineage>
        <taxon>Bacteria</taxon>
        <taxon>Bacillati</taxon>
        <taxon>Bacillota</taxon>
        <taxon>Bacilli</taxon>
        <taxon>Lactobacillales</taxon>
        <taxon>Streptococcaceae</taxon>
        <taxon>Streptococcus</taxon>
    </lineage>
</organism>
<evidence type="ECO:0000256" key="1">
    <source>
        <dbReference type="ARBA" id="ARBA00022512"/>
    </source>
</evidence>
<feature type="compositionally biased region" description="Polar residues" evidence="5">
    <location>
        <begin position="1"/>
        <end position="13"/>
    </location>
</feature>
<keyword evidence="8" id="KW-1185">Reference proteome</keyword>
<keyword evidence="3" id="KW-0732">Signal</keyword>
<dbReference type="Proteomes" id="UP000005388">
    <property type="component" value="Unassembled WGS sequence"/>
</dbReference>
<keyword evidence="2" id="KW-0964">Secreted</keyword>
<reference evidence="7 8" key="1">
    <citation type="journal article" date="2014" name="Int. J. Syst. Evol. Microbiol.">
        <title>Phylogenomics and the dynamic genome evolution of the genus Streptococcus.</title>
        <authorList>
            <consortium name="The Broad Institute Genome Sequencing Platform"/>
            <person name="Richards V.P."/>
            <person name="Palmer S.R."/>
            <person name="Pavinski Bitar P.D."/>
            <person name="Qin X."/>
            <person name="Weinstock G.M."/>
            <person name="Highlander S.K."/>
            <person name="Town C.D."/>
            <person name="Burne R.A."/>
            <person name="Stanhope M.J."/>
        </authorList>
    </citation>
    <scope>NUCLEOTIDE SEQUENCE [LARGE SCALE GENOMIC DNA]</scope>
    <source>
        <strain evidence="7 8">2285-97</strain>
    </source>
</reference>
<evidence type="ECO:0000313" key="7">
    <source>
        <dbReference type="EMBL" id="EHJ56127.1"/>
    </source>
</evidence>
<gene>
    <name evidence="7" type="ORF">STRUR_2025</name>
</gene>
<feature type="region of interest" description="Disordered" evidence="5">
    <location>
        <begin position="1"/>
        <end position="32"/>
    </location>
</feature>